<dbReference type="GO" id="GO:0016020">
    <property type="term" value="C:membrane"/>
    <property type="evidence" value="ECO:0007669"/>
    <property type="project" value="UniProtKB-SubCell"/>
</dbReference>
<dbReference type="GeneID" id="19334859"/>
<dbReference type="PANTHER" id="PTHR11360">
    <property type="entry name" value="MONOCARBOXYLATE TRANSPORTER"/>
    <property type="match status" value="1"/>
</dbReference>
<feature type="compositionally biased region" description="Polar residues" evidence="3">
    <location>
        <begin position="34"/>
        <end position="46"/>
    </location>
</feature>
<dbReference type="KEGG" id="pfj:MYCFIDRAFT_186431"/>
<dbReference type="RefSeq" id="XP_007923469.1">
    <property type="nucleotide sequence ID" value="XM_007925278.1"/>
</dbReference>
<dbReference type="InterPro" id="IPR050327">
    <property type="entry name" value="Proton-linked_MCT"/>
</dbReference>
<dbReference type="InterPro" id="IPR036259">
    <property type="entry name" value="MFS_trans_sf"/>
</dbReference>
<dbReference type="GO" id="GO:0022857">
    <property type="term" value="F:transmembrane transporter activity"/>
    <property type="evidence" value="ECO:0007669"/>
    <property type="project" value="InterPro"/>
</dbReference>
<feature type="transmembrane region" description="Helical" evidence="4">
    <location>
        <begin position="215"/>
        <end position="235"/>
    </location>
</feature>
<evidence type="ECO:0000256" key="3">
    <source>
        <dbReference type="SAM" id="MobiDB-lite"/>
    </source>
</evidence>
<evidence type="ECO:0008006" key="7">
    <source>
        <dbReference type="Google" id="ProtNLM"/>
    </source>
</evidence>
<protein>
    <recommendedName>
        <fullName evidence="7">Major facilitator superfamily (MFS) profile domain-containing protein</fullName>
    </recommendedName>
</protein>
<organism evidence="5 6">
    <name type="scientific">Pseudocercospora fijiensis (strain CIRAD86)</name>
    <name type="common">Black leaf streak disease fungus</name>
    <name type="synonym">Mycosphaerella fijiensis</name>
    <dbReference type="NCBI Taxonomy" id="383855"/>
    <lineage>
        <taxon>Eukaryota</taxon>
        <taxon>Fungi</taxon>
        <taxon>Dikarya</taxon>
        <taxon>Ascomycota</taxon>
        <taxon>Pezizomycotina</taxon>
        <taxon>Dothideomycetes</taxon>
        <taxon>Dothideomycetidae</taxon>
        <taxon>Mycosphaerellales</taxon>
        <taxon>Mycosphaerellaceae</taxon>
        <taxon>Pseudocercospora</taxon>
    </lineage>
</organism>
<feature type="transmembrane region" description="Helical" evidence="4">
    <location>
        <begin position="324"/>
        <end position="342"/>
    </location>
</feature>
<evidence type="ECO:0000313" key="6">
    <source>
        <dbReference type="Proteomes" id="UP000016932"/>
    </source>
</evidence>
<name>M2Z8E9_PSEFD</name>
<dbReference type="SUPFAM" id="SSF103473">
    <property type="entry name" value="MFS general substrate transporter"/>
    <property type="match status" value="1"/>
</dbReference>
<dbReference type="Proteomes" id="UP000016932">
    <property type="component" value="Unassembled WGS sequence"/>
</dbReference>
<keyword evidence="6" id="KW-1185">Reference proteome</keyword>
<comment type="subcellular location">
    <subcellularLocation>
        <location evidence="1">Membrane</location>
        <topology evidence="1">Multi-pass membrane protein</topology>
    </subcellularLocation>
</comment>
<dbReference type="InterPro" id="IPR011701">
    <property type="entry name" value="MFS"/>
</dbReference>
<feature type="compositionally biased region" description="Basic and acidic residues" evidence="3">
    <location>
        <begin position="22"/>
        <end position="32"/>
    </location>
</feature>
<feature type="transmembrane region" description="Helical" evidence="4">
    <location>
        <begin position="256"/>
        <end position="278"/>
    </location>
</feature>
<comment type="similarity">
    <text evidence="2">Belongs to the major facilitator superfamily. Monocarboxylate porter (TC 2.A.1.13) family.</text>
</comment>
<sequence>MARESSGSSTSSLRQEWLGVSRSHESDLEKDVPMQSQPDNASQADARTSKPEPASPVGRYSDSPIPDGGLRAWLQGIVTAYGVFQSYYRSSPLRSESNSSISWIGTIQGFLLAFMTIFAGPIFDRGHPHVLVATGGFLVVFGTMMTSLCKQNWQFFLAQGVCVGLGAIVAVAILSGWFEGRRAIATGIAACGAAIGGVIYPIVFHRLQPVIGFPWAVRVMAFIMLATTLVSLAIVKMRTKPPPRPKIVDFTAFRELLFTLFAIICFVGSMGLYVPFFYITDYAAEVEGLNHELAFYMLPILASGGILGRIIPAVLADRIGTLQVLALTTSVAAALPFFWILVRSSTGGIVVWSLFYGIFSGPFVSLRAPTIAAITPDMRIVGGRLGMSTF</sequence>
<feature type="compositionally biased region" description="Low complexity" evidence="3">
    <location>
        <begin position="1"/>
        <end position="12"/>
    </location>
</feature>
<feature type="transmembrane region" description="Helical" evidence="4">
    <location>
        <begin position="293"/>
        <end position="312"/>
    </location>
</feature>
<keyword evidence="4" id="KW-1133">Transmembrane helix</keyword>
<evidence type="ECO:0000256" key="4">
    <source>
        <dbReference type="SAM" id="Phobius"/>
    </source>
</evidence>
<feature type="transmembrane region" description="Helical" evidence="4">
    <location>
        <begin position="354"/>
        <end position="374"/>
    </location>
</feature>
<feature type="transmembrane region" description="Helical" evidence="4">
    <location>
        <begin position="154"/>
        <end position="177"/>
    </location>
</feature>
<dbReference type="HOGENOM" id="CLU_001265_1_1_1"/>
<keyword evidence="4" id="KW-0812">Transmembrane</keyword>
<dbReference type="Pfam" id="PF07690">
    <property type="entry name" value="MFS_1"/>
    <property type="match status" value="1"/>
</dbReference>
<gene>
    <name evidence="5" type="ORF">MYCFIDRAFT_186431</name>
</gene>
<dbReference type="PANTHER" id="PTHR11360:SF234">
    <property type="entry name" value="MFS-TYPE TRANSPORTER DBAD-RELATED"/>
    <property type="match status" value="1"/>
</dbReference>
<feature type="transmembrane region" description="Helical" evidence="4">
    <location>
        <begin position="100"/>
        <end position="123"/>
    </location>
</feature>
<reference evidence="5 6" key="1">
    <citation type="journal article" date="2012" name="PLoS Pathog.">
        <title>Diverse lifestyles and strategies of plant pathogenesis encoded in the genomes of eighteen Dothideomycetes fungi.</title>
        <authorList>
            <person name="Ohm R.A."/>
            <person name="Feau N."/>
            <person name="Henrissat B."/>
            <person name="Schoch C.L."/>
            <person name="Horwitz B.A."/>
            <person name="Barry K.W."/>
            <person name="Condon B.J."/>
            <person name="Copeland A.C."/>
            <person name="Dhillon B."/>
            <person name="Glaser F."/>
            <person name="Hesse C.N."/>
            <person name="Kosti I."/>
            <person name="LaButti K."/>
            <person name="Lindquist E.A."/>
            <person name="Lucas S."/>
            <person name="Salamov A.A."/>
            <person name="Bradshaw R.E."/>
            <person name="Ciuffetti L."/>
            <person name="Hamelin R.C."/>
            <person name="Kema G.H.J."/>
            <person name="Lawrence C."/>
            <person name="Scott J.A."/>
            <person name="Spatafora J.W."/>
            <person name="Turgeon B.G."/>
            <person name="de Wit P.J.G.M."/>
            <person name="Zhong S."/>
            <person name="Goodwin S.B."/>
            <person name="Grigoriev I.V."/>
        </authorList>
    </citation>
    <scope>NUCLEOTIDE SEQUENCE [LARGE SCALE GENOMIC DNA]</scope>
    <source>
        <strain evidence="5 6">CIRAD86</strain>
    </source>
</reference>
<dbReference type="AlphaFoldDB" id="M2Z8E9"/>
<feature type="transmembrane region" description="Helical" evidence="4">
    <location>
        <begin position="184"/>
        <end position="203"/>
    </location>
</feature>
<proteinExistence type="inferred from homology"/>
<dbReference type="eggNOG" id="KOG2504">
    <property type="taxonomic scope" value="Eukaryota"/>
</dbReference>
<dbReference type="OrthoDB" id="6509908at2759"/>
<dbReference type="Gene3D" id="1.20.1250.20">
    <property type="entry name" value="MFS general substrate transporter like domains"/>
    <property type="match status" value="2"/>
</dbReference>
<evidence type="ECO:0000256" key="1">
    <source>
        <dbReference type="ARBA" id="ARBA00004141"/>
    </source>
</evidence>
<dbReference type="EMBL" id="KB446556">
    <property type="protein sequence ID" value="EME86060.1"/>
    <property type="molecule type" value="Genomic_DNA"/>
</dbReference>
<evidence type="ECO:0000256" key="2">
    <source>
        <dbReference type="ARBA" id="ARBA00006727"/>
    </source>
</evidence>
<dbReference type="VEuPathDB" id="FungiDB:MYCFIDRAFT_186431"/>
<evidence type="ECO:0000313" key="5">
    <source>
        <dbReference type="EMBL" id="EME86060.1"/>
    </source>
</evidence>
<feature type="region of interest" description="Disordered" evidence="3">
    <location>
        <begin position="1"/>
        <end position="63"/>
    </location>
</feature>
<accession>M2Z8E9</accession>
<keyword evidence="4" id="KW-0472">Membrane</keyword>
<feature type="transmembrane region" description="Helical" evidence="4">
    <location>
        <begin position="130"/>
        <end position="148"/>
    </location>
</feature>